<accession>A0A842HCE5</accession>
<evidence type="ECO:0000313" key="2">
    <source>
        <dbReference type="EMBL" id="MBC2593277.1"/>
    </source>
</evidence>
<sequence length="196" mass="20972">MRNPIRSSFLSLTAALIAVFAFNGCDTVNTSENAGVIASMETFHMGDVSGSLSHFGSRNQQDAVVLTQEMVARRLEALGYREVPTSEPADMTILPGWSFYEQRNPALKNSEPVSYEQSLYQSGSQMMGRLGVEVLGGSGQVLWSSMSSWSVQASTSTTSDFSYAAEMALRGFPEAVRDETVKATASPIGSAGDGGF</sequence>
<protein>
    <recommendedName>
        <fullName evidence="4">DUF4136 domain-containing protein</fullName>
    </recommendedName>
</protein>
<dbReference type="Proteomes" id="UP000546464">
    <property type="component" value="Unassembled WGS sequence"/>
</dbReference>
<name>A0A842HCE5_9BACT</name>
<reference evidence="2 3" key="1">
    <citation type="submission" date="2020-07" db="EMBL/GenBank/DDBJ databases">
        <authorList>
            <person name="Feng X."/>
        </authorList>
    </citation>
    <scope>NUCLEOTIDE SEQUENCE [LARGE SCALE GENOMIC DNA]</scope>
    <source>
        <strain evidence="2 3">JCM31066</strain>
    </source>
</reference>
<feature type="signal peptide" evidence="1">
    <location>
        <begin position="1"/>
        <end position="23"/>
    </location>
</feature>
<gene>
    <name evidence="2" type="ORF">H5P28_03285</name>
</gene>
<feature type="chain" id="PRO_5032903962" description="DUF4136 domain-containing protein" evidence="1">
    <location>
        <begin position="24"/>
        <end position="196"/>
    </location>
</feature>
<evidence type="ECO:0000313" key="3">
    <source>
        <dbReference type="Proteomes" id="UP000546464"/>
    </source>
</evidence>
<organism evidence="2 3">
    <name type="scientific">Ruficoccus amylovorans</name>
    <dbReference type="NCBI Taxonomy" id="1804625"/>
    <lineage>
        <taxon>Bacteria</taxon>
        <taxon>Pseudomonadati</taxon>
        <taxon>Verrucomicrobiota</taxon>
        <taxon>Opitutia</taxon>
        <taxon>Puniceicoccales</taxon>
        <taxon>Cerasicoccaceae</taxon>
        <taxon>Ruficoccus</taxon>
    </lineage>
</organism>
<comment type="caution">
    <text evidence="2">The sequence shown here is derived from an EMBL/GenBank/DDBJ whole genome shotgun (WGS) entry which is preliminary data.</text>
</comment>
<proteinExistence type="predicted"/>
<dbReference type="RefSeq" id="WP_185674287.1">
    <property type="nucleotide sequence ID" value="NZ_JACHVB010000013.1"/>
</dbReference>
<dbReference type="AlphaFoldDB" id="A0A842HCE5"/>
<evidence type="ECO:0008006" key="4">
    <source>
        <dbReference type="Google" id="ProtNLM"/>
    </source>
</evidence>
<keyword evidence="3" id="KW-1185">Reference proteome</keyword>
<keyword evidence="1" id="KW-0732">Signal</keyword>
<evidence type="ECO:0000256" key="1">
    <source>
        <dbReference type="SAM" id="SignalP"/>
    </source>
</evidence>
<dbReference type="EMBL" id="JACHVB010000013">
    <property type="protein sequence ID" value="MBC2593277.1"/>
    <property type="molecule type" value="Genomic_DNA"/>
</dbReference>